<protein>
    <submittedName>
        <fullName evidence="1">Uncharacterized protein</fullName>
    </submittedName>
</protein>
<dbReference type="RefSeq" id="WP_212698966.1">
    <property type="nucleotide sequence ID" value="NZ_CP058650.1"/>
</dbReference>
<evidence type="ECO:0000313" key="1">
    <source>
        <dbReference type="EMBL" id="QUI25933.1"/>
    </source>
</evidence>
<keyword evidence="2" id="KW-1185">Reference proteome</keyword>
<evidence type="ECO:0000313" key="2">
    <source>
        <dbReference type="Proteomes" id="UP000683246"/>
    </source>
</evidence>
<dbReference type="AlphaFoldDB" id="A0A8J8SJU1"/>
<reference evidence="1" key="1">
    <citation type="submission" date="2020-07" db="EMBL/GenBank/DDBJ databases">
        <title>Vallitalea pronyensis genome.</title>
        <authorList>
            <person name="Postec A."/>
        </authorList>
    </citation>
    <scope>NUCLEOTIDE SEQUENCE</scope>
    <source>
        <strain evidence="1">FatNI3</strain>
        <plasmid evidence="1">pVpro</plasmid>
    </source>
</reference>
<organism evidence="1 2">
    <name type="scientific">Vallitalea pronyensis</name>
    <dbReference type="NCBI Taxonomy" id="1348613"/>
    <lineage>
        <taxon>Bacteria</taxon>
        <taxon>Bacillati</taxon>
        <taxon>Bacillota</taxon>
        <taxon>Clostridia</taxon>
        <taxon>Lachnospirales</taxon>
        <taxon>Vallitaleaceae</taxon>
        <taxon>Vallitalea</taxon>
    </lineage>
</organism>
<dbReference type="Proteomes" id="UP000683246">
    <property type="component" value="Plasmid pVpro"/>
</dbReference>
<dbReference type="Gene3D" id="1.10.10.10">
    <property type="entry name" value="Winged helix-like DNA-binding domain superfamily/Winged helix DNA-binding domain"/>
    <property type="match status" value="1"/>
</dbReference>
<name>A0A8J8SJU1_9FIRM</name>
<keyword evidence="1" id="KW-0614">Plasmid</keyword>
<dbReference type="KEGG" id="vpy:HZI73_26330"/>
<accession>A0A8J8SJU1</accession>
<sequence>MSSKRTTQKDRQLIRDTYAQVQNIDLTAELTNWSRNTVHKYVQDLSCNDPRSCYNHRKVCQIDLSTKQIIQTFRDPVTVTKNVNISETLLNKALKGHTHSAIGFGWCYEDQLDVYMSSIGNKHYIKPSIHRQIDILLGLV</sequence>
<gene>
    <name evidence="1" type="ORF">HZI73_26330</name>
</gene>
<proteinExistence type="predicted"/>
<dbReference type="InterPro" id="IPR036388">
    <property type="entry name" value="WH-like_DNA-bd_sf"/>
</dbReference>
<dbReference type="EMBL" id="CP058650">
    <property type="protein sequence ID" value="QUI25933.1"/>
    <property type="molecule type" value="Genomic_DNA"/>
</dbReference>
<geneLocation type="plasmid" evidence="1 2">
    <name>pVpro</name>
</geneLocation>